<reference evidence="1 2" key="1">
    <citation type="journal article" date="2014" name="Syst. Appl. Microbiol.">
        <title>Complete genomes of freshwater sulfur oxidizers Sulfuricella denitrificans skB26 and Sulfuritalea hydrogenivorans sk43H: genetic insights into the sulfur oxidation pathway of betaproteobacteria.</title>
        <authorList>
            <person name="Watanabe T."/>
            <person name="Kojima H."/>
            <person name="Fukui M."/>
        </authorList>
    </citation>
    <scope>NUCLEOTIDE SEQUENCE [LARGE SCALE GENOMIC DNA]</scope>
    <source>
        <strain evidence="1">DSM22779</strain>
    </source>
</reference>
<proteinExistence type="predicted"/>
<accession>W0SJJ8</accession>
<keyword evidence="2" id="KW-1185">Reference proteome</keyword>
<name>W0SJJ8_9PROT</name>
<dbReference type="HOGENOM" id="CLU_1757882_0_0_4"/>
<dbReference type="Proteomes" id="UP000031637">
    <property type="component" value="Chromosome"/>
</dbReference>
<sequence>MPPAKPAAEQVEATLAADDVSISAEAVRQLQRAAELEQQQAATLKALGEDAELAARLAHEMAYRREVVVVPAKAYGDLAASRFAGGSSPAINAAGIARAQSELEQSRLARIALYEFEKAKGTPPAEIYNRLLALEAARPAGYSIALAT</sequence>
<dbReference type="AlphaFoldDB" id="W0SJJ8"/>
<protein>
    <submittedName>
        <fullName evidence="1">Uncharacterized protein</fullName>
    </submittedName>
</protein>
<evidence type="ECO:0000313" key="2">
    <source>
        <dbReference type="Proteomes" id="UP000031637"/>
    </source>
</evidence>
<gene>
    <name evidence="1" type="ORF">SUTH_03614</name>
</gene>
<dbReference type="KEGG" id="shd:SUTH_03614"/>
<dbReference type="EMBL" id="AP012547">
    <property type="protein sequence ID" value="BAO31384.1"/>
    <property type="molecule type" value="Genomic_DNA"/>
</dbReference>
<evidence type="ECO:0000313" key="1">
    <source>
        <dbReference type="EMBL" id="BAO31384.1"/>
    </source>
</evidence>
<organism evidence="1 2">
    <name type="scientific">Sulfuritalea hydrogenivorans sk43H</name>
    <dbReference type="NCBI Taxonomy" id="1223802"/>
    <lineage>
        <taxon>Bacteria</taxon>
        <taxon>Pseudomonadati</taxon>
        <taxon>Pseudomonadota</taxon>
        <taxon>Betaproteobacteria</taxon>
        <taxon>Nitrosomonadales</taxon>
        <taxon>Sterolibacteriaceae</taxon>
        <taxon>Sulfuritalea</taxon>
    </lineage>
</organism>